<dbReference type="EMBL" id="QCZH01000001">
    <property type="protein sequence ID" value="PWA11752.1"/>
    <property type="molecule type" value="Genomic_DNA"/>
</dbReference>
<comment type="caution">
    <text evidence="2">The sequence shown here is derived from an EMBL/GenBank/DDBJ whole genome shotgun (WGS) entry which is preliminary data.</text>
</comment>
<organism evidence="2 3">
    <name type="scientific">Flavobacterium laiguense</name>
    <dbReference type="NCBI Taxonomy" id="2169409"/>
    <lineage>
        <taxon>Bacteria</taxon>
        <taxon>Pseudomonadati</taxon>
        <taxon>Bacteroidota</taxon>
        <taxon>Flavobacteriia</taxon>
        <taxon>Flavobacteriales</taxon>
        <taxon>Flavobacteriaceae</taxon>
        <taxon>Flavobacterium</taxon>
    </lineage>
</organism>
<evidence type="ECO:0000259" key="1">
    <source>
        <dbReference type="Pfam" id="PF14321"/>
    </source>
</evidence>
<dbReference type="GO" id="GO:0030246">
    <property type="term" value="F:carbohydrate binding"/>
    <property type="evidence" value="ECO:0007669"/>
    <property type="project" value="InterPro"/>
</dbReference>
<feature type="domain" description="DUF4382" evidence="1">
    <location>
        <begin position="5"/>
        <end position="147"/>
    </location>
</feature>
<proteinExistence type="predicted"/>
<dbReference type="Proteomes" id="UP000245618">
    <property type="component" value="Unassembled WGS sequence"/>
</dbReference>
<dbReference type="SUPFAM" id="SSF49452">
    <property type="entry name" value="Starch-binding domain-like"/>
    <property type="match status" value="1"/>
</dbReference>
<dbReference type="InterPro" id="IPR025491">
    <property type="entry name" value="DUF4382"/>
</dbReference>
<sequence length="241" mass="25628">MTNQTSKMAVRLTDAPGDYDEVNLEVIDVLIKSNENSDDNGWISIGTIEPTPYDLMDLTGGVSVLIADTWVPSGYLGQIRLLLGENNTVVVDGVEHPLKTPSAQQSGLKLKVNQTLEPGMSYDFTLDFDVDKSIVKAGNSGIYNLHPVIKVFATLSLGGIKGTVTPTGFQVKASVMAGDTEFSAYANELGVFQIKGIPAGTYAVTLTPDPTSDYLVATVPDIVVKDGMITDIGSIVLASKK</sequence>
<dbReference type="InterPro" id="IPR013784">
    <property type="entry name" value="Carb-bd-like_fold"/>
</dbReference>
<evidence type="ECO:0000313" key="3">
    <source>
        <dbReference type="Proteomes" id="UP000245618"/>
    </source>
</evidence>
<reference evidence="2 3" key="1">
    <citation type="submission" date="2018-04" db="EMBL/GenBank/DDBJ databases">
        <title>Flavobacterium sp. nov., isolated from glacier ice.</title>
        <authorList>
            <person name="Liu Q."/>
            <person name="Xin Y.-H."/>
        </authorList>
    </citation>
    <scope>NUCLEOTIDE SEQUENCE [LARGE SCALE GENOMIC DNA]</scope>
    <source>
        <strain evidence="2 3">LB2P30</strain>
    </source>
</reference>
<dbReference type="OrthoDB" id="2111471at2"/>
<dbReference type="AlphaFoldDB" id="A0A2U1K2V8"/>
<evidence type="ECO:0000313" key="2">
    <source>
        <dbReference type="EMBL" id="PWA11752.1"/>
    </source>
</evidence>
<keyword evidence="3" id="KW-1185">Reference proteome</keyword>
<name>A0A2U1K2V8_9FLAO</name>
<accession>A0A2U1K2V8</accession>
<gene>
    <name evidence="2" type="ORF">DB891_01235</name>
</gene>
<dbReference type="Gene3D" id="2.60.40.1120">
    <property type="entry name" value="Carboxypeptidase-like, regulatory domain"/>
    <property type="match status" value="1"/>
</dbReference>
<dbReference type="Pfam" id="PF14321">
    <property type="entry name" value="DUF4382"/>
    <property type="match status" value="1"/>
</dbReference>
<protein>
    <recommendedName>
        <fullName evidence="1">DUF4382 domain-containing protein</fullName>
    </recommendedName>
</protein>